<keyword evidence="3" id="KW-1185">Reference proteome</keyword>
<feature type="compositionally biased region" description="Polar residues" evidence="1">
    <location>
        <begin position="29"/>
        <end position="44"/>
    </location>
</feature>
<sequence>MEFPILRPNELNQSSNSSRYNPPHIIRSPFNSSLSGRNASQSRPSLSSFNLYTGRYSSDGEVLPVDYHLLESMLDQRQPQQGQEQDYLSNPSGAGARQPVSSAALMWNPVERRGLTALGINSDELARNEYLLRVRRLGFDYLKPAGVGRTMQAVLEDEAEEEEEEEEEGDIEEFGLDEGAGGADFAQDEGLVGEAVLPEEGEEQVAEEEVDLDDDVEEASEFDYDDEDEDEEDQTREEDPFMVDEEYDESTTTTSVVNAVNTPISSTHGLPASEPHILHSEQNRRYSRRPEVERMHSMGVPEDESRRSAAAVSEDLEPASTFTGGGGFGLYQRTPPNASMVEYDPSDDEDVRGTHFQQQQQRRRHTSPSLRPLRYSSRAGGDEEVNSGESEMEVD</sequence>
<feature type="compositionally biased region" description="Acidic residues" evidence="1">
    <location>
        <begin position="197"/>
        <end position="249"/>
    </location>
</feature>
<dbReference type="EMBL" id="CCBN010000003">
    <property type="protein sequence ID" value="CDO52395.1"/>
    <property type="molecule type" value="Genomic_DNA"/>
</dbReference>
<protein>
    <submittedName>
        <fullName evidence="2">Uncharacterized protein</fullName>
    </submittedName>
</protein>
<feature type="region of interest" description="Disordered" evidence="1">
    <location>
        <begin position="156"/>
        <end position="395"/>
    </location>
</feature>
<comment type="caution">
    <text evidence="2">The sequence shown here is derived from an EMBL/GenBank/DDBJ whole genome shotgun (WGS) entry which is preliminary data.</text>
</comment>
<dbReference type="OrthoDB" id="10660236at2759"/>
<dbReference type="Proteomes" id="UP000242525">
    <property type="component" value="Unassembled WGS sequence"/>
</dbReference>
<feature type="compositionally biased region" description="Acidic residues" evidence="1">
    <location>
        <begin position="382"/>
        <end position="395"/>
    </location>
</feature>
<evidence type="ECO:0000313" key="3">
    <source>
        <dbReference type="Proteomes" id="UP000242525"/>
    </source>
</evidence>
<feature type="region of interest" description="Disordered" evidence="1">
    <location>
        <begin position="1"/>
        <end position="44"/>
    </location>
</feature>
<evidence type="ECO:0000256" key="1">
    <source>
        <dbReference type="SAM" id="MobiDB-lite"/>
    </source>
</evidence>
<gene>
    <name evidence="2" type="ORF">BN980_GECA03s01198g</name>
</gene>
<evidence type="ECO:0000313" key="2">
    <source>
        <dbReference type="EMBL" id="CDO52395.1"/>
    </source>
</evidence>
<feature type="compositionally biased region" description="Polar residues" evidence="1">
    <location>
        <begin position="10"/>
        <end position="20"/>
    </location>
</feature>
<feature type="compositionally biased region" description="Acidic residues" evidence="1">
    <location>
        <begin position="156"/>
        <end position="176"/>
    </location>
</feature>
<organism evidence="2 3">
    <name type="scientific">Geotrichum candidum</name>
    <name type="common">Oospora lactis</name>
    <name type="synonym">Dipodascus geotrichum</name>
    <dbReference type="NCBI Taxonomy" id="1173061"/>
    <lineage>
        <taxon>Eukaryota</taxon>
        <taxon>Fungi</taxon>
        <taxon>Dikarya</taxon>
        <taxon>Ascomycota</taxon>
        <taxon>Saccharomycotina</taxon>
        <taxon>Dipodascomycetes</taxon>
        <taxon>Dipodascales</taxon>
        <taxon>Dipodascaceae</taxon>
        <taxon>Geotrichum</taxon>
    </lineage>
</organism>
<feature type="region of interest" description="Disordered" evidence="1">
    <location>
        <begin position="77"/>
        <end position="99"/>
    </location>
</feature>
<reference evidence="2" key="1">
    <citation type="submission" date="2014-03" db="EMBL/GenBank/DDBJ databases">
        <authorList>
            <person name="Casaregola S."/>
        </authorList>
    </citation>
    <scope>NUCLEOTIDE SEQUENCE [LARGE SCALE GENOMIC DNA]</scope>
    <source>
        <strain evidence="2">CLIB 918</strain>
    </source>
</reference>
<name>A0A0J9X5I8_GEOCN</name>
<feature type="compositionally biased region" description="Low complexity" evidence="1">
    <location>
        <begin position="367"/>
        <end position="378"/>
    </location>
</feature>
<feature type="compositionally biased region" description="Low complexity" evidence="1">
    <location>
        <begin position="250"/>
        <end position="262"/>
    </location>
</feature>
<accession>A0A0J9X5I8</accession>
<feature type="compositionally biased region" description="Basic and acidic residues" evidence="1">
    <location>
        <begin position="276"/>
        <end position="296"/>
    </location>
</feature>
<proteinExistence type="predicted"/>
<dbReference type="AlphaFoldDB" id="A0A0J9X5I8"/>